<dbReference type="EMBL" id="IACM01003572">
    <property type="protein sequence ID" value="LAB18221.1"/>
    <property type="molecule type" value="Transcribed_RNA"/>
</dbReference>
<name>A0A2D4LAY7_9SAUR</name>
<evidence type="ECO:0000313" key="1">
    <source>
        <dbReference type="EMBL" id="LAB18221.1"/>
    </source>
</evidence>
<proteinExistence type="predicted"/>
<organism evidence="1">
    <name type="scientific">Micrurus spixii</name>
    <name type="common">Amazon coral snake</name>
    <dbReference type="NCBI Taxonomy" id="129469"/>
    <lineage>
        <taxon>Eukaryota</taxon>
        <taxon>Metazoa</taxon>
        <taxon>Chordata</taxon>
        <taxon>Craniata</taxon>
        <taxon>Vertebrata</taxon>
        <taxon>Euteleostomi</taxon>
        <taxon>Lepidosauria</taxon>
        <taxon>Squamata</taxon>
        <taxon>Bifurcata</taxon>
        <taxon>Unidentata</taxon>
        <taxon>Episquamata</taxon>
        <taxon>Toxicofera</taxon>
        <taxon>Serpentes</taxon>
        <taxon>Colubroidea</taxon>
        <taxon>Elapidae</taxon>
        <taxon>Elapinae</taxon>
        <taxon>Micrurus</taxon>
    </lineage>
</organism>
<sequence>MTVEVATEEEVELATGGATKVDLEADIVVDIILIVELQGEEDIQGVLEGDFEVVVVFKVQVEDTKLEETEVVDLEEGGLVTDKILVHIEFKAEKELKEVQSFLDSMVST</sequence>
<protein>
    <submittedName>
        <fullName evidence="1">Uncharacterized protein</fullName>
    </submittedName>
</protein>
<reference evidence="1" key="2">
    <citation type="submission" date="2017-11" db="EMBL/GenBank/DDBJ databases">
        <title>Coralsnake Venomics: Analyses of Venom Gland Transcriptomes and Proteomes of Six Brazilian Taxa.</title>
        <authorList>
            <person name="Aird S.D."/>
            <person name="Jorge da Silva N."/>
            <person name="Qiu L."/>
            <person name="Villar-Briones A."/>
            <person name="Aparecida-Saddi V."/>
            <person name="Campos-Telles M.P."/>
            <person name="Grau M."/>
            <person name="Mikheyev A.S."/>
        </authorList>
    </citation>
    <scope>NUCLEOTIDE SEQUENCE</scope>
    <source>
        <tissue evidence="1">Venom_gland</tissue>
    </source>
</reference>
<reference evidence="1" key="1">
    <citation type="submission" date="2017-07" db="EMBL/GenBank/DDBJ databases">
        <authorList>
            <person name="Mikheyev A."/>
            <person name="Grau M."/>
        </authorList>
    </citation>
    <scope>NUCLEOTIDE SEQUENCE</scope>
    <source>
        <tissue evidence="1">Venom_gland</tissue>
    </source>
</reference>
<dbReference type="EMBL" id="IACM01003570">
    <property type="protein sequence ID" value="LAB18220.1"/>
    <property type="molecule type" value="Transcribed_RNA"/>
</dbReference>
<dbReference type="EMBL" id="IACM01003566">
    <property type="protein sequence ID" value="LAB18206.1"/>
    <property type="molecule type" value="Transcribed_RNA"/>
</dbReference>
<dbReference type="AlphaFoldDB" id="A0A2D4LAY7"/>
<accession>A0A2D4LAY7</accession>